<dbReference type="GO" id="GO:0016787">
    <property type="term" value="F:hydrolase activity"/>
    <property type="evidence" value="ECO:0007669"/>
    <property type="project" value="UniProtKB-KW"/>
</dbReference>
<accession>A0ABS7CH21</accession>
<name>A0ABS7CH21_9BACL</name>
<reference evidence="2 3" key="1">
    <citation type="submission" date="2021-07" db="EMBL/GenBank/DDBJ databases">
        <title>Paenibacillus radiodurans sp. nov., isolated from the southeastern edge of Tengger Desert.</title>
        <authorList>
            <person name="Zhang G."/>
        </authorList>
    </citation>
    <scope>NUCLEOTIDE SEQUENCE [LARGE SCALE GENOMIC DNA]</scope>
    <source>
        <strain evidence="2 3">CCM 7311</strain>
    </source>
</reference>
<feature type="non-terminal residue" evidence="2">
    <location>
        <position position="77"/>
    </location>
</feature>
<dbReference type="Gene3D" id="3.40.50.1820">
    <property type="entry name" value="alpha/beta hydrolase"/>
    <property type="match status" value="1"/>
</dbReference>
<dbReference type="Proteomes" id="UP001519887">
    <property type="component" value="Unassembled WGS sequence"/>
</dbReference>
<evidence type="ECO:0000313" key="2">
    <source>
        <dbReference type="EMBL" id="MBW7460240.1"/>
    </source>
</evidence>
<keyword evidence="3" id="KW-1185">Reference proteome</keyword>
<feature type="region of interest" description="Disordered" evidence="1">
    <location>
        <begin position="1"/>
        <end position="23"/>
    </location>
</feature>
<dbReference type="EMBL" id="JAHZIK010002104">
    <property type="protein sequence ID" value="MBW7460240.1"/>
    <property type="molecule type" value="Genomic_DNA"/>
</dbReference>
<dbReference type="InterPro" id="IPR029058">
    <property type="entry name" value="AB_hydrolase_fold"/>
</dbReference>
<sequence length="77" mass="8441">MAGQLNEGAANKETTARDGRVTIPRTVQRVMHSRDGRSEYRICVAYPGEEAPPAGFPVIYLLDANAVFGTMVETMRV</sequence>
<proteinExistence type="predicted"/>
<evidence type="ECO:0000256" key="1">
    <source>
        <dbReference type="SAM" id="MobiDB-lite"/>
    </source>
</evidence>
<organism evidence="2 3">
    <name type="scientific">Paenibacillus sepulcri</name>
    <dbReference type="NCBI Taxonomy" id="359917"/>
    <lineage>
        <taxon>Bacteria</taxon>
        <taxon>Bacillati</taxon>
        <taxon>Bacillota</taxon>
        <taxon>Bacilli</taxon>
        <taxon>Bacillales</taxon>
        <taxon>Paenibacillaceae</taxon>
        <taxon>Paenibacillus</taxon>
    </lineage>
</organism>
<dbReference type="SUPFAM" id="SSF53474">
    <property type="entry name" value="alpha/beta-Hydrolases"/>
    <property type="match status" value="1"/>
</dbReference>
<evidence type="ECO:0000313" key="3">
    <source>
        <dbReference type="Proteomes" id="UP001519887"/>
    </source>
</evidence>
<protein>
    <submittedName>
        <fullName evidence="2">Alpha/beta hydrolase</fullName>
    </submittedName>
</protein>
<gene>
    <name evidence="2" type="ORF">K0U00_39875</name>
</gene>
<keyword evidence="2" id="KW-0378">Hydrolase</keyword>
<comment type="caution">
    <text evidence="2">The sequence shown here is derived from an EMBL/GenBank/DDBJ whole genome shotgun (WGS) entry which is preliminary data.</text>
</comment>